<keyword evidence="3" id="KW-1185">Reference proteome</keyword>
<dbReference type="Pfam" id="PF07586">
    <property type="entry name" value="HXXSHH"/>
    <property type="match status" value="1"/>
</dbReference>
<accession>A0A517NYN1</accession>
<dbReference type="AlphaFoldDB" id="A0A517NYN1"/>
<dbReference type="RefSeq" id="WP_145419961.1">
    <property type="nucleotide sequence ID" value="NZ_CP036526.1"/>
</dbReference>
<proteinExistence type="predicted"/>
<evidence type="ECO:0000256" key="1">
    <source>
        <dbReference type="SAM" id="MobiDB-lite"/>
    </source>
</evidence>
<gene>
    <name evidence="2" type="ORF">K239x_42370</name>
</gene>
<protein>
    <recommendedName>
        <fullName evidence="4">Secreted protein containing DUF1552</fullName>
    </recommendedName>
</protein>
<feature type="compositionally biased region" description="Basic and acidic residues" evidence="1">
    <location>
        <begin position="38"/>
        <end position="54"/>
    </location>
</feature>
<organism evidence="2 3">
    <name type="scientific">Stieleria marina</name>
    <dbReference type="NCBI Taxonomy" id="1930275"/>
    <lineage>
        <taxon>Bacteria</taxon>
        <taxon>Pseudomonadati</taxon>
        <taxon>Planctomycetota</taxon>
        <taxon>Planctomycetia</taxon>
        <taxon>Pirellulales</taxon>
        <taxon>Pirellulaceae</taxon>
        <taxon>Stieleria</taxon>
    </lineage>
</organism>
<sequence>MTKPHLKIDRRSLLRGTGVSMALPWMNAMAGKASGEQTKSDHGTSEPSNRLDKPPVRTAFLFMPNGVNPKNWTPEQKEDSEQFELSPMLSPLSDVRDEVLLLENLYHPDVNMRNGHWPKVPAFLSGGHVLRTSGRDLNTGGVSADQFMASRIGNQTSLPSLELGVDSPYTGVDNVGGGFTRVYGSHIAWRDPSTPVAKEIIPQLAFDRLFRGENTGPALSGLDPKHRKVVQSLRRDDTSVLDLVREDAKDLERRLGHEDSTKLDEYLESVRSIERRIESSMKPHKRWINEDRFDLPRPEPGIPQQHIDHVRLMMDIMVLAFWTDTTRISTFMMGNAQTGRNFSFIDGVKSSFHGISHHRNEPERLAEFEKIGTWHVAQVAYLIDRMRGLSEGDSTLLDNSMVFFGTTIRDGNKHDIEDLPLFLAGRGGGTIRTGRRLTAPKKTHLCNLYRAMMERMGVETETFGTSNGIVDLS</sequence>
<evidence type="ECO:0000313" key="3">
    <source>
        <dbReference type="Proteomes" id="UP000319817"/>
    </source>
</evidence>
<evidence type="ECO:0008006" key="4">
    <source>
        <dbReference type="Google" id="ProtNLM"/>
    </source>
</evidence>
<reference evidence="2 3" key="1">
    <citation type="submission" date="2019-02" db="EMBL/GenBank/DDBJ databases">
        <title>Deep-cultivation of Planctomycetes and their phenomic and genomic characterization uncovers novel biology.</title>
        <authorList>
            <person name="Wiegand S."/>
            <person name="Jogler M."/>
            <person name="Boedeker C."/>
            <person name="Pinto D."/>
            <person name="Vollmers J."/>
            <person name="Rivas-Marin E."/>
            <person name="Kohn T."/>
            <person name="Peeters S.H."/>
            <person name="Heuer A."/>
            <person name="Rast P."/>
            <person name="Oberbeckmann S."/>
            <person name="Bunk B."/>
            <person name="Jeske O."/>
            <person name="Meyerdierks A."/>
            <person name="Storesund J.E."/>
            <person name="Kallscheuer N."/>
            <person name="Luecker S."/>
            <person name="Lage O.M."/>
            <person name="Pohl T."/>
            <person name="Merkel B.J."/>
            <person name="Hornburger P."/>
            <person name="Mueller R.-W."/>
            <person name="Bruemmer F."/>
            <person name="Labrenz M."/>
            <person name="Spormann A.M."/>
            <person name="Op den Camp H."/>
            <person name="Overmann J."/>
            <person name="Amann R."/>
            <person name="Jetten M.S.M."/>
            <person name="Mascher T."/>
            <person name="Medema M.H."/>
            <person name="Devos D.P."/>
            <person name="Kaster A.-K."/>
            <person name="Ovreas L."/>
            <person name="Rohde M."/>
            <person name="Galperin M.Y."/>
            <person name="Jogler C."/>
        </authorList>
    </citation>
    <scope>NUCLEOTIDE SEQUENCE [LARGE SCALE GENOMIC DNA]</scope>
    <source>
        <strain evidence="2 3">K23_9</strain>
    </source>
</reference>
<feature type="region of interest" description="Disordered" evidence="1">
    <location>
        <begin position="31"/>
        <end position="54"/>
    </location>
</feature>
<dbReference type="OrthoDB" id="9146593at2"/>
<dbReference type="InterPro" id="IPR011447">
    <property type="entry name" value="DUF1552"/>
</dbReference>
<dbReference type="EMBL" id="CP036526">
    <property type="protein sequence ID" value="QDT12228.1"/>
    <property type="molecule type" value="Genomic_DNA"/>
</dbReference>
<name>A0A517NYN1_9BACT</name>
<evidence type="ECO:0000313" key="2">
    <source>
        <dbReference type="EMBL" id="QDT12228.1"/>
    </source>
</evidence>
<dbReference type="Proteomes" id="UP000319817">
    <property type="component" value="Chromosome"/>
</dbReference>